<dbReference type="Proteomes" id="UP000006727">
    <property type="component" value="Chromosome 26"/>
</dbReference>
<evidence type="ECO:0000313" key="1">
    <source>
        <dbReference type="EMBL" id="PNR27207.1"/>
    </source>
</evidence>
<dbReference type="PaxDb" id="3218-PP1S231_71V6.1"/>
<reference evidence="2" key="3">
    <citation type="submission" date="2020-12" db="UniProtKB">
        <authorList>
            <consortium name="EnsemblPlants"/>
        </authorList>
    </citation>
    <scope>IDENTIFICATION</scope>
</reference>
<accession>A0A2K1ID63</accession>
<name>A0A2K1ID63_PHYPA</name>
<organism evidence="1">
    <name type="scientific">Physcomitrium patens</name>
    <name type="common">Spreading-leaved earth moss</name>
    <name type="synonym">Physcomitrella patens</name>
    <dbReference type="NCBI Taxonomy" id="3218"/>
    <lineage>
        <taxon>Eukaryota</taxon>
        <taxon>Viridiplantae</taxon>
        <taxon>Streptophyta</taxon>
        <taxon>Embryophyta</taxon>
        <taxon>Bryophyta</taxon>
        <taxon>Bryophytina</taxon>
        <taxon>Bryopsida</taxon>
        <taxon>Funariidae</taxon>
        <taxon>Funariales</taxon>
        <taxon>Funariaceae</taxon>
        <taxon>Physcomitrium</taxon>
    </lineage>
</organism>
<sequence>MHKLHPCNSILSIKKNCAPKS</sequence>
<protein>
    <submittedName>
        <fullName evidence="1 2">Uncharacterized protein</fullName>
    </submittedName>
</protein>
<dbReference type="Gramene" id="Pp3c26_15470V3.1">
    <property type="protein sequence ID" value="Pp3c26_15470V3.1"/>
    <property type="gene ID" value="Pp3c26_15470"/>
</dbReference>
<dbReference type="InParanoid" id="A0A2K1ID63"/>
<dbReference type="EMBL" id="ABEU02000026">
    <property type="protein sequence ID" value="PNR27207.1"/>
    <property type="molecule type" value="Genomic_DNA"/>
</dbReference>
<reference evidence="1 3" key="1">
    <citation type="journal article" date="2008" name="Science">
        <title>The Physcomitrella genome reveals evolutionary insights into the conquest of land by plants.</title>
        <authorList>
            <person name="Rensing S."/>
            <person name="Lang D."/>
            <person name="Zimmer A."/>
            <person name="Terry A."/>
            <person name="Salamov A."/>
            <person name="Shapiro H."/>
            <person name="Nishiyama T."/>
            <person name="Perroud P.-F."/>
            <person name="Lindquist E."/>
            <person name="Kamisugi Y."/>
            <person name="Tanahashi T."/>
            <person name="Sakakibara K."/>
            <person name="Fujita T."/>
            <person name="Oishi K."/>
            <person name="Shin-I T."/>
            <person name="Kuroki Y."/>
            <person name="Toyoda A."/>
            <person name="Suzuki Y."/>
            <person name="Hashimoto A."/>
            <person name="Yamaguchi K."/>
            <person name="Sugano A."/>
            <person name="Kohara Y."/>
            <person name="Fujiyama A."/>
            <person name="Anterola A."/>
            <person name="Aoki S."/>
            <person name="Ashton N."/>
            <person name="Barbazuk W.B."/>
            <person name="Barker E."/>
            <person name="Bennetzen J."/>
            <person name="Bezanilla M."/>
            <person name="Blankenship R."/>
            <person name="Cho S.H."/>
            <person name="Dutcher S."/>
            <person name="Estelle M."/>
            <person name="Fawcett J.A."/>
            <person name="Gundlach H."/>
            <person name="Hanada K."/>
            <person name="Heyl A."/>
            <person name="Hicks K.A."/>
            <person name="Hugh J."/>
            <person name="Lohr M."/>
            <person name="Mayer K."/>
            <person name="Melkozernov A."/>
            <person name="Murata T."/>
            <person name="Nelson D."/>
            <person name="Pils B."/>
            <person name="Prigge M."/>
            <person name="Reiss B."/>
            <person name="Renner T."/>
            <person name="Rombauts S."/>
            <person name="Rushton P."/>
            <person name="Sanderfoot A."/>
            <person name="Schween G."/>
            <person name="Shiu S.-H."/>
            <person name="Stueber K."/>
            <person name="Theodoulou F.L."/>
            <person name="Tu H."/>
            <person name="Van de Peer Y."/>
            <person name="Verrier P.J."/>
            <person name="Waters E."/>
            <person name="Wood A."/>
            <person name="Yang L."/>
            <person name="Cove D."/>
            <person name="Cuming A."/>
            <person name="Hasebe M."/>
            <person name="Lucas S."/>
            <person name="Mishler D.B."/>
            <person name="Reski R."/>
            <person name="Grigoriev I."/>
            <person name="Quatrano R.S."/>
            <person name="Boore J.L."/>
        </authorList>
    </citation>
    <scope>NUCLEOTIDE SEQUENCE [LARGE SCALE GENOMIC DNA]</scope>
    <source>
        <strain evidence="2 3">cv. Gransden 2004</strain>
    </source>
</reference>
<proteinExistence type="predicted"/>
<dbReference type="EnsemblPlants" id="Pp3c26_15470V3.1">
    <property type="protein sequence ID" value="Pp3c26_15470V3.1"/>
    <property type="gene ID" value="Pp3c26_15470"/>
</dbReference>
<reference evidence="1 3" key="2">
    <citation type="journal article" date="2018" name="Plant J.">
        <title>The Physcomitrella patens chromosome-scale assembly reveals moss genome structure and evolution.</title>
        <authorList>
            <person name="Lang D."/>
            <person name="Ullrich K.K."/>
            <person name="Murat F."/>
            <person name="Fuchs J."/>
            <person name="Jenkins J."/>
            <person name="Haas F.B."/>
            <person name="Piednoel M."/>
            <person name="Gundlach H."/>
            <person name="Van Bel M."/>
            <person name="Meyberg R."/>
            <person name="Vives C."/>
            <person name="Morata J."/>
            <person name="Symeonidi A."/>
            <person name="Hiss M."/>
            <person name="Muchero W."/>
            <person name="Kamisugi Y."/>
            <person name="Saleh O."/>
            <person name="Blanc G."/>
            <person name="Decker E.L."/>
            <person name="van Gessel N."/>
            <person name="Grimwood J."/>
            <person name="Hayes R.D."/>
            <person name="Graham S.W."/>
            <person name="Gunter L.E."/>
            <person name="McDaniel S.F."/>
            <person name="Hoernstein S.N.W."/>
            <person name="Larsson A."/>
            <person name="Li F.W."/>
            <person name="Perroud P.F."/>
            <person name="Phillips J."/>
            <person name="Ranjan P."/>
            <person name="Rokshar D.S."/>
            <person name="Rothfels C.J."/>
            <person name="Schneider L."/>
            <person name="Shu S."/>
            <person name="Stevenson D.W."/>
            <person name="Thummler F."/>
            <person name="Tillich M."/>
            <person name="Villarreal Aguilar J.C."/>
            <person name="Widiez T."/>
            <person name="Wong G.K."/>
            <person name="Wymore A."/>
            <person name="Zhang Y."/>
            <person name="Zimmer A.D."/>
            <person name="Quatrano R.S."/>
            <person name="Mayer K.F.X."/>
            <person name="Goodstein D."/>
            <person name="Casacuberta J.M."/>
            <person name="Vandepoele K."/>
            <person name="Reski R."/>
            <person name="Cuming A.C."/>
            <person name="Tuskan G.A."/>
            <person name="Maumus F."/>
            <person name="Salse J."/>
            <person name="Schmutz J."/>
            <person name="Rensing S.A."/>
        </authorList>
    </citation>
    <scope>NUCLEOTIDE SEQUENCE [LARGE SCALE GENOMIC DNA]</scope>
    <source>
        <strain evidence="2 3">cv. Gransden 2004</strain>
    </source>
</reference>
<keyword evidence="3" id="KW-1185">Reference proteome</keyword>
<dbReference type="AlphaFoldDB" id="A0A2K1ID63"/>
<evidence type="ECO:0000313" key="2">
    <source>
        <dbReference type="EnsemblPlants" id="Pp3c26_15470V3.1"/>
    </source>
</evidence>
<gene>
    <name evidence="1" type="ORF">PHYPA_030688</name>
</gene>
<evidence type="ECO:0000313" key="3">
    <source>
        <dbReference type="Proteomes" id="UP000006727"/>
    </source>
</evidence>